<dbReference type="EMBL" id="CALNXJ010000042">
    <property type="protein sequence ID" value="CAH3146679.1"/>
    <property type="molecule type" value="Genomic_DNA"/>
</dbReference>
<dbReference type="Proteomes" id="UP001159428">
    <property type="component" value="Unassembled WGS sequence"/>
</dbReference>
<protein>
    <submittedName>
        <fullName evidence="1">Uncharacterized protein</fullName>
    </submittedName>
</protein>
<sequence length="115" mass="12747">MEDDGASETRENFNTGFKMNVDLDGFTQHSQSPRSAVSCVAIYTIFKRRTNTKPSCPENKYEVCGEAETSVLILDLAKAENLLSLTCTARGLIGLINPTSARLIFPLIVTFIKNW</sequence>
<proteinExistence type="predicted"/>
<reference evidence="1 2" key="1">
    <citation type="submission" date="2022-05" db="EMBL/GenBank/DDBJ databases">
        <authorList>
            <consortium name="Genoscope - CEA"/>
            <person name="William W."/>
        </authorList>
    </citation>
    <scope>NUCLEOTIDE SEQUENCE [LARGE SCALE GENOMIC DNA]</scope>
</reference>
<name>A0AAU9XG70_9CNID</name>
<gene>
    <name evidence="1" type="ORF">PMEA_00023151</name>
</gene>
<keyword evidence="2" id="KW-1185">Reference proteome</keyword>
<accession>A0AAU9XG70</accession>
<dbReference type="AlphaFoldDB" id="A0AAU9XG70"/>
<organism evidence="1 2">
    <name type="scientific">Pocillopora meandrina</name>
    <dbReference type="NCBI Taxonomy" id="46732"/>
    <lineage>
        <taxon>Eukaryota</taxon>
        <taxon>Metazoa</taxon>
        <taxon>Cnidaria</taxon>
        <taxon>Anthozoa</taxon>
        <taxon>Hexacorallia</taxon>
        <taxon>Scleractinia</taxon>
        <taxon>Astrocoeniina</taxon>
        <taxon>Pocilloporidae</taxon>
        <taxon>Pocillopora</taxon>
    </lineage>
</organism>
<evidence type="ECO:0000313" key="1">
    <source>
        <dbReference type="EMBL" id="CAH3146679.1"/>
    </source>
</evidence>
<evidence type="ECO:0000313" key="2">
    <source>
        <dbReference type="Proteomes" id="UP001159428"/>
    </source>
</evidence>
<comment type="caution">
    <text evidence="1">The sequence shown here is derived from an EMBL/GenBank/DDBJ whole genome shotgun (WGS) entry which is preliminary data.</text>
</comment>